<dbReference type="SUPFAM" id="SSF52540">
    <property type="entry name" value="P-loop containing nucleoside triphosphate hydrolases"/>
    <property type="match status" value="1"/>
</dbReference>
<dbReference type="Pfam" id="PF23477">
    <property type="entry name" value="zf_Tbcl_2"/>
    <property type="match status" value="1"/>
</dbReference>
<comment type="caution">
    <text evidence="4">The sequence shown here is derived from an EMBL/GenBank/DDBJ whole genome shotgun (WGS) entry which is preliminary data.</text>
</comment>
<dbReference type="NCBIfam" id="TIGR04272">
    <property type="entry name" value="cxxc_cxxc_Mbark"/>
    <property type="match status" value="1"/>
</dbReference>
<evidence type="ECO:0000256" key="1">
    <source>
        <dbReference type="SAM" id="MobiDB-lite"/>
    </source>
</evidence>
<dbReference type="AlphaFoldDB" id="A0A0G1H3Z7"/>
<feature type="domain" description="CxxC-x17-CxxC" evidence="3">
    <location>
        <begin position="465"/>
        <end position="494"/>
    </location>
</feature>
<dbReference type="STRING" id="1618647.UW30_C0007G0017"/>
<dbReference type="PATRIC" id="fig|1618647.3.peg.377"/>
<evidence type="ECO:0000313" key="4">
    <source>
        <dbReference type="EMBL" id="KKT41520.1"/>
    </source>
</evidence>
<evidence type="ECO:0000313" key="5">
    <source>
        <dbReference type="Proteomes" id="UP000034736"/>
    </source>
</evidence>
<dbReference type="InterPro" id="IPR026363">
    <property type="entry name" value="CxxC-x17-CxxC_dom"/>
</dbReference>
<feature type="compositionally biased region" description="Basic and acidic residues" evidence="1">
    <location>
        <begin position="639"/>
        <end position="648"/>
    </location>
</feature>
<feature type="compositionally biased region" description="Basic and acidic residues" evidence="1">
    <location>
        <begin position="616"/>
        <end position="625"/>
    </location>
</feature>
<dbReference type="Proteomes" id="UP000034736">
    <property type="component" value="Unassembled WGS sequence"/>
</dbReference>
<evidence type="ECO:0000259" key="3">
    <source>
        <dbReference type="Pfam" id="PF23477"/>
    </source>
</evidence>
<feature type="region of interest" description="Disordered" evidence="1">
    <location>
        <begin position="502"/>
        <end position="666"/>
    </location>
</feature>
<proteinExistence type="predicted"/>
<evidence type="ECO:0000259" key="2">
    <source>
        <dbReference type="Pfam" id="PF10412"/>
    </source>
</evidence>
<sequence length="666" mass="74209">MNEDQKITYFGEANFRNQLKRFGIKKIDRRKHMYVIGKTGMGKTTLLENLARQDIESGEGLAFIDPHGETAYKLLDFVPAHRINDVIYFDPADSAFPIGLNVMESVDPEKRHFVASGLMAVFKKIFGPDVWSARMEYILGNTILALLEYPGSTLLSINPMLATKEFRKKVVSSVTDPVVSAFWTQEFAKYTERFAAEATPAIQNKVGQFTSNTLIRNIVGQEKSTIDMRRIMDEKKIFIVNLAKGRVGEDTARLLGAMIVTKLYLAAMSRVDIVDESKRSDFFLYVDEFQNFATESFANILSEARKYRLSLVLAHQYMAQLAEEVRDAVIGNVGTMLSFRVGAEDAEFLEKEFGPDFMATDIVNLGFAQVYLKLMIDGVASRPFSATTLPPIKSESPSTFREQIIEASRKNYGKSRAEVEVQIAATLLNIDADSAKKLGMGGGILSDGDGRGAFVQSAVPRPQVTMHDATCIVCGKKIQVPFQPDPNRPVFCKDHIGMAGQYKMPDKPPVRNISAQASTQRPETRPEPPPRPADGGYVERRPARPAGGPPDTRRTEVKPMSLKELEQRPRDAGEPPQRSFNTPRPPFQKMEQPFKKNDNLQALREALKKSLAQQEKSPEKKEEKSNPPPSSERVSISKTAEDNNKSSSDRAANSSGTLRPGEKIEL</sequence>
<dbReference type="InterPro" id="IPR027417">
    <property type="entry name" value="P-loop_NTPase"/>
</dbReference>
<dbReference type="Pfam" id="PF10412">
    <property type="entry name" value="TrwB_AAD_bind"/>
    <property type="match status" value="1"/>
</dbReference>
<reference evidence="4 5" key="1">
    <citation type="journal article" date="2015" name="Nature">
        <title>rRNA introns, odd ribosomes, and small enigmatic genomes across a large radiation of phyla.</title>
        <authorList>
            <person name="Brown C.T."/>
            <person name="Hug L.A."/>
            <person name="Thomas B.C."/>
            <person name="Sharon I."/>
            <person name="Castelle C.J."/>
            <person name="Singh A."/>
            <person name="Wilkins M.J."/>
            <person name="Williams K.H."/>
            <person name="Banfield J.F."/>
        </authorList>
    </citation>
    <scope>NUCLEOTIDE SEQUENCE [LARGE SCALE GENOMIC DNA]</scope>
</reference>
<protein>
    <submittedName>
        <fullName evidence="4">Uncharacterized protein</fullName>
    </submittedName>
</protein>
<name>A0A0G1H3Z7_9BACT</name>
<dbReference type="PANTHER" id="PTHR30121">
    <property type="entry name" value="UNCHARACTERIZED PROTEIN YJGR-RELATED"/>
    <property type="match status" value="1"/>
</dbReference>
<accession>A0A0G1H3Z7</accession>
<organism evidence="4 5">
    <name type="scientific">Candidatus Giovannonibacteria bacterium GW2011_GWA2_44_13b</name>
    <dbReference type="NCBI Taxonomy" id="1618647"/>
    <lineage>
        <taxon>Bacteria</taxon>
        <taxon>Candidatus Giovannoniibacteriota</taxon>
    </lineage>
</organism>
<feature type="compositionally biased region" description="Basic and acidic residues" evidence="1">
    <location>
        <begin position="551"/>
        <end position="573"/>
    </location>
</feature>
<dbReference type="CDD" id="cd01127">
    <property type="entry name" value="TrwB_TraG_TraD_VirD4"/>
    <property type="match status" value="1"/>
</dbReference>
<dbReference type="PANTHER" id="PTHR30121:SF6">
    <property type="entry name" value="SLR6007 PROTEIN"/>
    <property type="match status" value="1"/>
</dbReference>
<dbReference type="InterPro" id="IPR019476">
    <property type="entry name" value="T4SS_TraD_DNA-bd"/>
</dbReference>
<dbReference type="EMBL" id="LCHU01000007">
    <property type="protein sequence ID" value="KKT41520.1"/>
    <property type="molecule type" value="Genomic_DNA"/>
</dbReference>
<feature type="domain" description="Type IV secretion system coupling protein TraD DNA-binding" evidence="2">
    <location>
        <begin position="28"/>
        <end position="354"/>
    </location>
</feature>
<gene>
    <name evidence="4" type="ORF">UW30_C0007G0017</name>
</gene>
<dbReference type="InterPro" id="IPR051162">
    <property type="entry name" value="T4SS_component"/>
</dbReference>
<dbReference type="Gene3D" id="3.40.50.300">
    <property type="entry name" value="P-loop containing nucleotide triphosphate hydrolases"/>
    <property type="match status" value="2"/>
</dbReference>